<dbReference type="AlphaFoldDB" id="V2VKU8"/>
<dbReference type="Pfam" id="PF10832">
    <property type="entry name" value="YhfG"/>
    <property type="match status" value="1"/>
</dbReference>
<evidence type="ECO:0000313" key="1">
    <source>
        <dbReference type="EMBL" id="ESK48234.1"/>
    </source>
</evidence>
<proteinExistence type="predicted"/>
<dbReference type="EMBL" id="AYEU01000012">
    <property type="protein sequence ID" value="ESK48234.1"/>
    <property type="molecule type" value="Genomic_DNA"/>
</dbReference>
<dbReference type="Proteomes" id="UP000018418">
    <property type="component" value="Unassembled WGS sequence"/>
</dbReference>
<organism evidence="1 2">
    <name type="scientific">Acinetobacter brisouii CIP 110357</name>
    <dbReference type="NCBI Taxonomy" id="1341683"/>
    <lineage>
        <taxon>Bacteria</taxon>
        <taxon>Pseudomonadati</taxon>
        <taxon>Pseudomonadota</taxon>
        <taxon>Gammaproteobacteria</taxon>
        <taxon>Moraxellales</taxon>
        <taxon>Moraxellaceae</taxon>
        <taxon>Acinetobacter</taxon>
    </lineage>
</organism>
<evidence type="ECO:0008006" key="3">
    <source>
        <dbReference type="Google" id="ProtNLM"/>
    </source>
</evidence>
<name>V2VKU8_9GAMM</name>
<gene>
    <name evidence="1" type="ORF">P255_02877</name>
</gene>
<dbReference type="HOGENOM" id="CLU_212446_0_0_6"/>
<keyword evidence="2" id="KW-1185">Reference proteome</keyword>
<dbReference type="OrthoDB" id="6701620at2"/>
<comment type="caution">
    <text evidence="1">The sequence shown here is derived from an EMBL/GenBank/DDBJ whole genome shotgun (WGS) entry which is preliminary data.</text>
</comment>
<accession>V2VKU8</accession>
<dbReference type="RefSeq" id="WP_004898474.1">
    <property type="nucleotide sequence ID" value="NZ_BBTI01000014.1"/>
</dbReference>
<sequence length="56" mass="6432">MLVTTEQKKKYIQATRLKNYQASLKLEGLKSSTTSEALTKTQILQKYQQNPQLTES</sequence>
<dbReference type="PATRIC" id="fig|1341683.3.peg.2846"/>
<reference evidence="1 2" key="1">
    <citation type="submission" date="2013-10" db="EMBL/GenBank/DDBJ databases">
        <title>The Genome Sequence of Acinetobacter brisouii CIP 110357.</title>
        <authorList>
            <consortium name="The Broad Institute Genomics Platform"/>
            <consortium name="The Broad Institute Genome Sequencing Center for Infectious Disease"/>
            <person name="Cerqueira G."/>
            <person name="Feldgarden M."/>
            <person name="Courvalin P."/>
            <person name="Grillot-Courvalin C."/>
            <person name="Clermont D."/>
            <person name="Rocha E."/>
            <person name="Yoon E.-J."/>
            <person name="Nemec A."/>
            <person name="Young S.K."/>
            <person name="Zeng Q."/>
            <person name="Gargeya S."/>
            <person name="Fitzgerald M."/>
            <person name="Abouelleil A."/>
            <person name="Alvarado L."/>
            <person name="Berlin A.M."/>
            <person name="Chapman S.B."/>
            <person name="Gainer-Dewar J."/>
            <person name="Goldberg J."/>
            <person name="Gnerre S."/>
            <person name="Griggs A."/>
            <person name="Gujja S."/>
            <person name="Hansen M."/>
            <person name="Howarth C."/>
            <person name="Imamovic A."/>
            <person name="Ireland A."/>
            <person name="Larimer J."/>
            <person name="McCowan C."/>
            <person name="Murphy C."/>
            <person name="Pearson M."/>
            <person name="Poon T.W."/>
            <person name="Priest M."/>
            <person name="Roberts A."/>
            <person name="Saif S."/>
            <person name="Shea T."/>
            <person name="Sykes S."/>
            <person name="Wortman J."/>
            <person name="Nusbaum C."/>
            <person name="Birren B."/>
        </authorList>
    </citation>
    <scope>NUCLEOTIDE SEQUENCE [LARGE SCALE GENOMIC DNA]</scope>
    <source>
        <strain evidence="1 2">CIP 110357</strain>
    </source>
</reference>
<protein>
    <recommendedName>
        <fullName evidence="3">DUF2559 domain-containing protein</fullName>
    </recommendedName>
</protein>
<dbReference type="InterPro" id="IPR022541">
    <property type="entry name" value="YhfG"/>
</dbReference>
<evidence type="ECO:0000313" key="2">
    <source>
        <dbReference type="Proteomes" id="UP000018418"/>
    </source>
</evidence>